<name>A0ABN3LPY7_9ACTN</name>
<proteinExistence type="predicted"/>
<comment type="caution">
    <text evidence="1">The sequence shown here is derived from an EMBL/GenBank/DDBJ whole genome shotgun (WGS) entry which is preliminary data.</text>
</comment>
<keyword evidence="2" id="KW-1185">Reference proteome</keyword>
<accession>A0ABN3LPY7</accession>
<gene>
    <name evidence="1" type="ORF">GCM10010393_16340</name>
</gene>
<evidence type="ECO:0000313" key="2">
    <source>
        <dbReference type="Proteomes" id="UP001499942"/>
    </source>
</evidence>
<evidence type="ECO:0000313" key="1">
    <source>
        <dbReference type="EMBL" id="GAA2485982.1"/>
    </source>
</evidence>
<sequence>MSLTPQLGDGLLFNPANFHAVEPNPAGRRIAFAFFLVLTTTGQLISWS</sequence>
<reference evidence="1 2" key="1">
    <citation type="journal article" date="2019" name="Int. J. Syst. Evol. Microbiol.">
        <title>The Global Catalogue of Microorganisms (GCM) 10K type strain sequencing project: providing services to taxonomists for standard genome sequencing and annotation.</title>
        <authorList>
            <consortium name="The Broad Institute Genomics Platform"/>
            <consortium name="The Broad Institute Genome Sequencing Center for Infectious Disease"/>
            <person name="Wu L."/>
            <person name="Ma J."/>
        </authorList>
    </citation>
    <scope>NUCLEOTIDE SEQUENCE [LARGE SCALE GENOMIC DNA]</scope>
    <source>
        <strain evidence="1 2">JCM 5062</strain>
    </source>
</reference>
<protein>
    <submittedName>
        <fullName evidence="1">Uncharacterized protein</fullName>
    </submittedName>
</protein>
<dbReference type="EMBL" id="BAAASR010000007">
    <property type="protein sequence ID" value="GAA2485982.1"/>
    <property type="molecule type" value="Genomic_DNA"/>
</dbReference>
<organism evidence="1 2">
    <name type="scientific">Streptomyces gobitricini</name>
    <dbReference type="NCBI Taxonomy" id="68211"/>
    <lineage>
        <taxon>Bacteria</taxon>
        <taxon>Bacillati</taxon>
        <taxon>Actinomycetota</taxon>
        <taxon>Actinomycetes</taxon>
        <taxon>Kitasatosporales</taxon>
        <taxon>Streptomycetaceae</taxon>
        <taxon>Streptomyces</taxon>
    </lineage>
</organism>
<dbReference type="RefSeq" id="WP_344358250.1">
    <property type="nucleotide sequence ID" value="NZ_BAAASR010000007.1"/>
</dbReference>
<dbReference type="Proteomes" id="UP001499942">
    <property type="component" value="Unassembled WGS sequence"/>
</dbReference>